<dbReference type="Gene3D" id="1.10.1790.10">
    <property type="entry name" value="PRD domain"/>
    <property type="match status" value="2"/>
</dbReference>
<keyword evidence="1" id="KW-0808">Transferase</keyword>
<proteinExistence type="predicted"/>
<dbReference type="PROSITE" id="PS51094">
    <property type="entry name" value="PTS_EIIA_TYPE_2"/>
    <property type="match status" value="1"/>
</dbReference>
<evidence type="ECO:0000256" key="5">
    <source>
        <dbReference type="ARBA" id="ARBA00023163"/>
    </source>
</evidence>
<dbReference type="InterPro" id="IPR016152">
    <property type="entry name" value="PTrfase/Anion_transptr"/>
</dbReference>
<dbReference type="SUPFAM" id="SSF55804">
    <property type="entry name" value="Phoshotransferase/anion transport protein"/>
    <property type="match status" value="1"/>
</dbReference>
<dbReference type="EMBL" id="DOLB01000138">
    <property type="protein sequence ID" value="HBT49967.1"/>
    <property type="molecule type" value="Genomic_DNA"/>
</dbReference>
<evidence type="ECO:0000259" key="8">
    <source>
        <dbReference type="PROSITE" id="PS51372"/>
    </source>
</evidence>
<dbReference type="GO" id="GO:0009401">
    <property type="term" value="P:phosphoenolpyruvate-dependent sugar phosphotransferase system"/>
    <property type="evidence" value="ECO:0007669"/>
    <property type="project" value="InterPro"/>
</dbReference>
<evidence type="ECO:0000256" key="3">
    <source>
        <dbReference type="ARBA" id="ARBA00023015"/>
    </source>
</evidence>
<dbReference type="InterPro" id="IPR013011">
    <property type="entry name" value="PTS_EIIB_2"/>
</dbReference>
<dbReference type="CDD" id="cd05568">
    <property type="entry name" value="PTS_IIB_bgl_like"/>
    <property type="match status" value="1"/>
</dbReference>
<dbReference type="InterPro" id="IPR007737">
    <property type="entry name" value="Mga_HTH"/>
</dbReference>
<dbReference type="InterPro" id="IPR036388">
    <property type="entry name" value="WH-like_DNA-bd_sf"/>
</dbReference>
<evidence type="ECO:0000256" key="2">
    <source>
        <dbReference type="ARBA" id="ARBA00022737"/>
    </source>
</evidence>
<dbReference type="SUPFAM" id="SSF52794">
    <property type="entry name" value="PTS system IIB component-like"/>
    <property type="match status" value="1"/>
</dbReference>
<dbReference type="GO" id="GO:0006355">
    <property type="term" value="P:regulation of DNA-templated transcription"/>
    <property type="evidence" value="ECO:0007669"/>
    <property type="project" value="InterPro"/>
</dbReference>
<gene>
    <name evidence="9" type="ORF">DEA61_09225</name>
</gene>
<dbReference type="RefSeq" id="WP_278429370.1">
    <property type="nucleotide sequence ID" value="NZ_DOLB01000138.1"/>
</dbReference>
<dbReference type="PROSITE" id="PS51372">
    <property type="entry name" value="PRD_2"/>
    <property type="match status" value="2"/>
</dbReference>
<dbReference type="PANTHER" id="PTHR30185">
    <property type="entry name" value="CRYPTIC BETA-GLUCOSIDE BGL OPERON ANTITERMINATOR"/>
    <property type="match status" value="1"/>
</dbReference>
<dbReference type="Pfam" id="PF00874">
    <property type="entry name" value="PRD"/>
    <property type="match status" value="2"/>
</dbReference>
<organism evidence="9 10">
    <name type="scientific">Caldanaerobacter subterraneus</name>
    <dbReference type="NCBI Taxonomy" id="911092"/>
    <lineage>
        <taxon>Bacteria</taxon>
        <taxon>Bacillati</taxon>
        <taxon>Bacillota</taxon>
        <taxon>Clostridia</taxon>
        <taxon>Thermoanaerobacterales</taxon>
        <taxon>Thermoanaerobacteraceae</taxon>
        <taxon>Caldanaerobacter</taxon>
    </lineage>
</organism>
<dbReference type="GO" id="GO:0008982">
    <property type="term" value="F:protein-N(PI)-phosphohistidine-sugar phosphotransferase activity"/>
    <property type="evidence" value="ECO:0007669"/>
    <property type="project" value="InterPro"/>
</dbReference>
<dbReference type="AlphaFoldDB" id="A0A101E4V7"/>
<dbReference type="PROSITE" id="PS51099">
    <property type="entry name" value="PTS_EIIB_TYPE_2"/>
    <property type="match status" value="1"/>
</dbReference>
<feature type="domain" description="PRD" evidence="8">
    <location>
        <begin position="300"/>
        <end position="407"/>
    </location>
</feature>
<name>A0A101E4V7_9THEO</name>
<dbReference type="PANTHER" id="PTHR30185:SF13">
    <property type="entry name" value="LICABCH OPERON REGULATOR-RELATED"/>
    <property type="match status" value="1"/>
</dbReference>
<dbReference type="InterPro" id="IPR036095">
    <property type="entry name" value="PTS_EIIB-like_sf"/>
</dbReference>
<dbReference type="Gene3D" id="1.10.10.10">
    <property type="entry name" value="Winged helix-like DNA-binding domain superfamily/Winged helix DNA-binding domain"/>
    <property type="match status" value="2"/>
</dbReference>
<dbReference type="Proteomes" id="UP000264445">
    <property type="component" value="Unassembled WGS sequence"/>
</dbReference>
<protein>
    <submittedName>
        <fullName evidence="9">Transcription antiterminator BglG</fullName>
    </submittedName>
</protein>
<dbReference type="InterPro" id="IPR036390">
    <property type="entry name" value="WH_DNA-bd_sf"/>
</dbReference>
<reference evidence="9 10" key="1">
    <citation type="journal article" date="2018" name="Nat. Biotechnol.">
        <title>A standardized bacterial taxonomy based on genome phylogeny substantially revises the tree of life.</title>
        <authorList>
            <person name="Parks D.H."/>
            <person name="Chuvochina M."/>
            <person name="Waite D.W."/>
            <person name="Rinke C."/>
            <person name="Skarshewski A."/>
            <person name="Chaumeil P.A."/>
            <person name="Hugenholtz P."/>
        </authorList>
    </citation>
    <scope>NUCLEOTIDE SEQUENCE [LARGE SCALE GENOMIC DNA]</scope>
    <source>
        <strain evidence="9">UBA12544</strain>
    </source>
</reference>
<dbReference type="SUPFAM" id="SSF46785">
    <property type="entry name" value="Winged helix' DNA-binding domain"/>
    <property type="match status" value="2"/>
</dbReference>
<feature type="domain" description="PTS EIIA type-2" evidence="6">
    <location>
        <begin position="511"/>
        <end position="650"/>
    </location>
</feature>
<dbReference type="Pfam" id="PF05043">
    <property type="entry name" value="Mga"/>
    <property type="match status" value="1"/>
</dbReference>
<dbReference type="InterPro" id="IPR050661">
    <property type="entry name" value="BglG_antiterminators"/>
</dbReference>
<dbReference type="InterPro" id="IPR013196">
    <property type="entry name" value="HTH_11"/>
</dbReference>
<sequence>MLNSREKKILKVLKEAKEPVTVSDLSAVTGVTTRTVKKDIEILKLKLDRNKVEIITKPGVGVWLEEKDNSGYLENVLGAFSEVKNPVFPEDRVYYIAKRLLETNGWMSLEDLSVELYVSKSTVAKDLSKVEEFLKKYGLKVEKRPRYGIKVKGDEKNIRLANAEILKNITAKHSEIVDGTLKELLNDIDLLAIQKIIQEIEEEYDFILSDISFKGLLIHLAISLKRLQEGKKVEMEGEDLDLLKKEKEWEIAEQLVKKVEKRFGVTMDEAEVGYIAMHLMGAKLQSDIETEKLGEDYLKKVDYKLYVVMNAIVKDLSDVFGFDFYKDKKLLTGLFLHLRPAINRLKNGIKLANPLLEEIKKECSVAFEVAISFWQRLQKFYEIEPGEDEIGYVAIHFGASMERLKEDTGSRKTAIIVCASGIGTAQFLAARLQKIFPEIELLKVLPLGKAKGMLDELSPDIVLTTVPFETKKYNVVSVSPFLEEEDVEKISRFLRAEIREKAQQRKWKILDYIESDLSIFQVKVKSKGEIILKLSEKLKEKGYVKDGFYESVIERESFSSTAIGNYVAIPHPYSGFVAVPKIAVAVLDAPIKWDEAKKVQLIFLIALDLSVREDFKMIFEELSDVVENESKVQKLLKCRSFEEFVRIFRA</sequence>
<feature type="domain" description="PRD" evidence="8">
    <location>
        <begin position="184"/>
        <end position="289"/>
    </location>
</feature>
<dbReference type="Pfam" id="PF00359">
    <property type="entry name" value="PTS_EIIA_2"/>
    <property type="match status" value="1"/>
</dbReference>
<keyword evidence="4" id="KW-0010">Activator</keyword>
<dbReference type="InterPro" id="IPR011608">
    <property type="entry name" value="PRD"/>
</dbReference>
<dbReference type="InterPro" id="IPR002178">
    <property type="entry name" value="PTS_EIIA_type-2_dom"/>
</dbReference>
<dbReference type="SUPFAM" id="SSF63520">
    <property type="entry name" value="PTS-regulatory domain, PRD"/>
    <property type="match status" value="2"/>
</dbReference>
<evidence type="ECO:0000259" key="7">
    <source>
        <dbReference type="PROSITE" id="PS51099"/>
    </source>
</evidence>
<comment type="caution">
    <text evidence="9">The sequence shown here is derived from an EMBL/GenBank/DDBJ whole genome shotgun (WGS) entry which is preliminary data.</text>
</comment>
<keyword evidence="5" id="KW-0804">Transcription</keyword>
<keyword evidence="2" id="KW-0677">Repeat</keyword>
<evidence type="ECO:0000256" key="4">
    <source>
        <dbReference type="ARBA" id="ARBA00023159"/>
    </source>
</evidence>
<feature type="domain" description="PTS EIIB type-2" evidence="7">
    <location>
        <begin position="412"/>
        <end position="502"/>
    </location>
</feature>
<dbReference type="Gene3D" id="3.40.50.2300">
    <property type="match status" value="1"/>
</dbReference>
<dbReference type="Pfam" id="PF08279">
    <property type="entry name" value="HTH_11"/>
    <property type="match status" value="1"/>
</dbReference>
<evidence type="ECO:0000313" key="9">
    <source>
        <dbReference type="EMBL" id="HBT49967.1"/>
    </source>
</evidence>
<evidence type="ECO:0000259" key="6">
    <source>
        <dbReference type="PROSITE" id="PS51094"/>
    </source>
</evidence>
<evidence type="ECO:0000256" key="1">
    <source>
        <dbReference type="ARBA" id="ARBA00022679"/>
    </source>
</evidence>
<dbReference type="CDD" id="cd00211">
    <property type="entry name" value="PTS_IIA_fru"/>
    <property type="match status" value="1"/>
</dbReference>
<accession>A0A101E4V7</accession>
<dbReference type="Gene3D" id="3.40.930.10">
    <property type="entry name" value="Mannitol-specific EII, Chain A"/>
    <property type="match status" value="1"/>
</dbReference>
<dbReference type="InterPro" id="IPR036634">
    <property type="entry name" value="PRD_sf"/>
</dbReference>
<keyword evidence="3" id="KW-0805">Transcription regulation</keyword>
<evidence type="ECO:0000313" key="10">
    <source>
        <dbReference type="Proteomes" id="UP000264445"/>
    </source>
</evidence>